<evidence type="ECO:0000256" key="2">
    <source>
        <dbReference type="SAM" id="Phobius"/>
    </source>
</evidence>
<keyword evidence="2" id="KW-0472">Membrane</keyword>
<gene>
    <name evidence="3" type="ORF">BLNAU_16133</name>
</gene>
<evidence type="ECO:0000256" key="1">
    <source>
        <dbReference type="SAM" id="MobiDB-lite"/>
    </source>
</evidence>
<feature type="transmembrane region" description="Helical" evidence="2">
    <location>
        <begin position="98"/>
        <end position="120"/>
    </location>
</feature>
<feature type="transmembrane region" description="Helical" evidence="2">
    <location>
        <begin position="126"/>
        <end position="149"/>
    </location>
</feature>
<feature type="transmembrane region" description="Helical" evidence="2">
    <location>
        <begin position="56"/>
        <end position="77"/>
    </location>
</feature>
<keyword evidence="4" id="KW-1185">Reference proteome</keyword>
<feature type="region of interest" description="Disordered" evidence="1">
    <location>
        <begin position="291"/>
        <end position="344"/>
    </location>
</feature>
<dbReference type="PANTHER" id="PTHR32251">
    <property type="entry name" value="3-OXO-5-ALPHA-STEROID 4-DEHYDROGENASE"/>
    <property type="match status" value="1"/>
</dbReference>
<organism evidence="3 4">
    <name type="scientific">Blattamonas nauphoetae</name>
    <dbReference type="NCBI Taxonomy" id="2049346"/>
    <lineage>
        <taxon>Eukaryota</taxon>
        <taxon>Metamonada</taxon>
        <taxon>Preaxostyla</taxon>
        <taxon>Oxymonadida</taxon>
        <taxon>Blattamonas</taxon>
    </lineage>
</organism>
<dbReference type="Proteomes" id="UP001281761">
    <property type="component" value="Unassembled WGS sequence"/>
</dbReference>
<feature type="transmembrane region" description="Helical" evidence="2">
    <location>
        <begin position="180"/>
        <end position="197"/>
    </location>
</feature>
<evidence type="ECO:0000313" key="4">
    <source>
        <dbReference type="Proteomes" id="UP001281761"/>
    </source>
</evidence>
<dbReference type="Gene3D" id="1.20.120.1630">
    <property type="match status" value="1"/>
</dbReference>
<feature type="transmembrane region" description="Helical" evidence="2">
    <location>
        <begin position="28"/>
        <end position="50"/>
    </location>
</feature>
<keyword evidence="2" id="KW-0812">Transmembrane</keyword>
<dbReference type="PANTHER" id="PTHR32251:SF17">
    <property type="entry name" value="STEROID 5-ALPHA REDUCTASE C-TERMINAL DOMAIN-CONTAINING PROTEIN"/>
    <property type="match status" value="1"/>
</dbReference>
<name>A0ABQ9XCF0_9EUKA</name>
<sequence length="344" mass="39364">MSQSFFKSFINDGQDPPSRRSFFKPVDLMVLALPICVLTCTVLTAIFSFHFHFRQIITTTIMLVWSGRLLVHLLWRARREPRDDRFDSIRGSWWKRGLYLFLQDEMAFSYTMLFTTILSIRPEYQGGWGIFDMLGLAFALLGLITTIIADHQLRLIKQSPDYSTAFLCTGMWKVTRHPNYMGELLFAPGMFLMSVSTLTKGEWVGILAPIYLILMLRFVSGVRPAEKSMKKLYSTCPEYLRYVESTGLVFPKWSFRRRTVLHYEPQATTEEQENPIVETPASSTANLEEYAPGHVSTTESSPLIQDEALHSPYVQAPSSSRNGYSKLPTENVHLENDARGISTE</sequence>
<dbReference type="Pfam" id="PF06966">
    <property type="entry name" value="DUF1295"/>
    <property type="match status" value="1"/>
</dbReference>
<protein>
    <submittedName>
        <fullName evidence="3">3-oxo-5-alpha-steroid 4-dehydrogenase 1</fullName>
    </submittedName>
</protein>
<keyword evidence="2" id="KW-1133">Transmembrane helix</keyword>
<dbReference type="InterPro" id="IPR010721">
    <property type="entry name" value="UstE-like"/>
</dbReference>
<accession>A0ABQ9XCF0</accession>
<proteinExistence type="predicted"/>
<feature type="transmembrane region" description="Helical" evidence="2">
    <location>
        <begin position="203"/>
        <end position="222"/>
    </location>
</feature>
<evidence type="ECO:0000313" key="3">
    <source>
        <dbReference type="EMBL" id="KAK2948915.1"/>
    </source>
</evidence>
<dbReference type="EMBL" id="JARBJD010000166">
    <property type="protein sequence ID" value="KAK2948915.1"/>
    <property type="molecule type" value="Genomic_DNA"/>
</dbReference>
<comment type="caution">
    <text evidence="3">The sequence shown here is derived from an EMBL/GenBank/DDBJ whole genome shotgun (WGS) entry which is preliminary data.</text>
</comment>
<reference evidence="3 4" key="1">
    <citation type="journal article" date="2022" name="bioRxiv">
        <title>Genomics of Preaxostyla Flagellates Illuminates Evolutionary Transitions and the Path Towards Mitochondrial Loss.</title>
        <authorList>
            <person name="Novak L.V.F."/>
            <person name="Treitli S.C."/>
            <person name="Pyrih J."/>
            <person name="Halakuc P."/>
            <person name="Pipaliya S.V."/>
            <person name="Vacek V."/>
            <person name="Brzon O."/>
            <person name="Soukal P."/>
            <person name="Eme L."/>
            <person name="Dacks J.B."/>
            <person name="Karnkowska A."/>
            <person name="Elias M."/>
            <person name="Hampl V."/>
        </authorList>
    </citation>
    <scope>NUCLEOTIDE SEQUENCE [LARGE SCALE GENOMIC DNA]</scope>
    <source>
        <strain evidence="3">NAU3</strain>
        <tissue evidence="3">Gut</tissue>
    </source>
</reference>